<gene>
    <name evidence="1" type="ORF">D7M11_00765</name>
</gene>
<dbReference type="AlphaFoldDB" id="A0A3B0CLI4"/>
<dbReference type="EMBL" id="RBAH01000001">
    <property type="protein sequence ID" value="RKN86535.1"/>
    <property type="molecule type" value="Genomic_DNA"/>
</dbReference>
<proteinExistence type="predicted"/>
<comment type="caution">
    <text evidence="1">The sequence shown here is derived from an EMBL/GenBank/DDBJ whole genome shotgun (WGS) entry which is preliminary data.</text>
</comment>
<sequence>MQDKPYFCPNCRSNRTKFRIMSTSSQSFMKEAVSGTITQMSESVTEEIPEPMIGCLVCGFIGNEMRYVKQAEREPRVDPMQ</sequence>
<protein>
    <recommendedName>
        <fullName evidence="3">DNA alkylation repair protein</fullName>
    </recommendedName>
</protein>
<reference evidence="1 2" key="1">
    <citation type="journal article" date="2007" name="Int. J. Syst. Evol. Microbiol.">
        <title>Paenibacillus ginsengarvi sp. nov., isolated from soil from ginseng cultivation.</title>
        <authorList>
            <person name="Yoon M.H."/>
            <person name="Ten L.N."/>
            <person name="Im W.T."/>
        </authorList>
    </citation>
    <scope>NUCLEOTIDE SEQUENCE [LARGE SCALE GENOMIC DNA]</scope>
    <source>
        <strain evidence="1 2">KCTC 13059</strain>
    </source>
</reference>
<name>A0A3B0CLI4_9BACL</name>
<organism evidence="1 2">
    <name type="scientific">Paenibacillus ginsengarvi</name>
    <dbReference type="NCBI Taxonomy" id="400777"/>
    <lineage>
        <taxon>Bacteria</taxon>
        <taxon>Bacillati</taxon>
        <taxon>Bacillota</taxon>
        <taxon>Bacilli</taxon>
        <taxon>Bacillales</taxon>
        <taxon>Paenibacillaceae</taxon>
        <taxon>Paenibacillus</taxon>
    </lineage>
</organism>
<dbReference type="Proteomes" id="UP000282311">
    <property type="component" value="Unassembled WGS sequence"/>
</dbReference>
<evidence type="ECO:0000313" key="1">
    <source>
        <dbReference type="EMBL" id="RKN86535.1"/>
    </source>
</evidence>
<dbReference type="OrthoDB" id="2382008at2"/>
<accession>A0A3B0CLI4</accession>
<keyword evidence="2" id="KW-1185">Reference proteome</keyword>
<evidence type="ECO:0008006" key="3">
    <source>
        <dbReference type="Google" id="ProtNLM"/>
    </source>
</evidence>
<evidence type="ECO:0000313" key="2">
    <source>
        <dbReference type="Proteomes" id="UP000282311"/>
    </source>
</evidence>
<dbReference type="RefSeq" id="WP_120745241.1">
    <property type="nucleotide sequence ID" value="NZ_RBAH01000001.1"/>
</dbReference>